<dbReference type="GO" id="GO:0035556">
    <property type="term" value="P:intracellular signal transduction"/>
    <property type="evidence" value="ECO:0007669"/>
    <property type="project" value="InterPro"/>
</dbReference>
<dbReference type="Proteomes" id="UP000724874">
    <property type="component" value="Unassembled WGS sequence"/>
</dbReference>
<gene>
    <name evidence="3" type="ORF">CPB84DRAFT_1747342</name>
</gene>
<dbReference type="SMART" id="SM00315">
    <property type="entry name" value="RGS"/>
    <property type="match status" value="1"/>
</dbReference>
<dbReference type="Pfam" id="PF25889">
    <property type="entry name" value="WHD_Fungal_DR"/>
    <property type="match status" value="1"/>
</dbReference>
<dbReference type="PANTHER" id="PTHR10845">
    <property type="entry name" value="REGULATOR OF G PROTEIN SIGNALING"/>
    <property type="match status" value="1"/>
</dbReference>
<dbReference type="EMBL" id="JADNYJ010000046">
    <property type="protein sequence ID" value="KAF8900674.1"/>
    <property type="molecule type" value="Genomic_DNA"/>
</dbReference>
<accession>A0A9P5NMU8</accession>
<dbReference type="InterPro" id="IPR036305">
    <property type="entry name" value="RGS_sf"/>
</dbReference>
<name>A0A9P5NMU8_GYMJU</name>
<evidence type="ECO:0000313" key="3">
    <source>
        <dbReference type="EMBL" id="KAF8900674.1"/>
    </source>
</evidence>
<dbReference type="SMART" id="SM00049">
    <property type="entry name" value="DEP"/>
    <property type="match status" value="1"/>
</dbReference>
<evidence type="ECO:0000256" key="1">
    <source>
        <dbReference type="SAM" id="MobiDB-lite"/>
    </source>
</evidence>
<sequence length="574" mass="64022">MATANPQNVDVAPQVLRGLQSLRTRRDGMPFRKDTWDLFGSLFLSLKIGNRKQTFKTFAYAFTGQEALKGLASLKFVRSTSPGSKNATTSGTMQISLDEVDGAALMQYFLAGHMIKEARDDGPLPFSKKSIYQITTKGLRILEGFIGDNAIESEGDHLVAVLCTMPSPRPKLWRLERDVEDDEIIVNPSIITNLFCRAAGKRPNYTFQNTGTSGVKLIPSDERNSLLKPLFKKGAEPFGWKVTLVETTHCFQAHKLLNYLCDFTSVVSMAEAAEMAAHFVRLGLITLAVDAKAKKNDSVPVYKVNGYAPSGNPFISEDGEFRSSRSAIYAITDEGVRQANWPGFNAPSLLPPPITMVHSNGTSVYSPISEPNLRSQELVNEIMNGVNGKRLKKFIEGSNTRALFSEFLRKESCAYLLSFWIDVEDLKNELKESSRMLPEIPPVAGSSRTPMERMPSQQHHGPLNSRPFLIHNLYLTPSSEFQLANWIAPTLRTALHKMLEEVLETLTNRALIADMEPQETSTLDSSQLEALVGIYDRIQAQVFCVLAVDFVPRFIKSPTFLDRRLGAWTQDFQD</sequence>
<dbReference type="OrthoDB" id="196547at2759"/>
<dbReference type="Pfam" id="PF00615">
    <property type="entry name" value="RGS"/>
    <property type="match status" value="1"/>
</dbReference>
<dbReference type="InterPro" id="IPR036390">
    <property type="entry name" value="WH_DNA-bd_sf"/>
</dbReference>
<dbReference type="SUPFAM" id="SSF48097">
    <property type="entry name" value="Regulator of G-protein signaling, RGS"/>
    <property type="match status" value="1"/>
</dbReference>
<dbReference type="InterPro" id="IPR000591">
    <property type="entry name" value="DEP_dom"/>
</dbReference>
<dbReference type="SUPFAM" id="SSF46785">
    <property type="entry name" value="Winged helix' DNA-binding domain"/>
    <property type="match status" value="1"/>
</dbReference>
<dbReference type="InterPro" id="IPR058855">
    <property type="entry name" value="RGS1/SST2-like_Fungal-DR"/>
</dbReference>
<evidence type="ECO:0000313" key="4">
    <source>
        <dbReference type="Proteomes" id="UP000724874"/>
    </source>
</evidence>
<proteinExistence type="predicted"/>
<comment type="caution">
    <text evidence="3">The sequence shown here is derived from an EMBL/GenBank/DDBJ whole genome shotgun (WGS) entry which is preliminary data.</text>
</comment>
<evidence type="ECO:0000259" key="2">
    <source>
        <dbReference type="PROSITE" id="PS50132"/>
    </source>
</evidence>
<dbReference type="InterPro" id="IPR016137">
    <property type="entry name" value="RGS"/>
</dbReference>
<dbReference type="InterPro" id="IPR044926">
    <property type="entry name" value="RGS_subdomain_2"/>
</dbReference>
<protein>
    <submittedName>
        <fullName evidence="3">Regulator of G protein signaling domain-containing protein</fullName>
    </submittedName>
</protein>
<dbReference type="PROSITE" id="PS50132">
    <property type="entry name" value="RGS"/>
    <property type="match status" value="1"/>
</dbReference>
<feature type="domain" description="RGS" evidence="2">
    <location>
        <begin position="390"/>
        <end position="562"/>
    </location>
</feature>
<organism evidence="3 4">
    <name type="scientific">Gymnopilus junonius</name>
    <name type="common">Spectacular rustgill mushroom</name>
    <name type="synonym">Gymnopilus spectabilis subsp. junonius</name>
    <dbReference type="NCBI Taxonomy" id="109634"/>
    <lineage>
        <taxon>Eukaryota</taxon>
        <taxon>Fungi</taxon>
        <taxon>Dikarya</taxon>
        <taxon>Basidiomycota</taxon>
        <taxon>Agaricomycotina</taxon>
        <taxon>Agaricomycetes</taxon>
        <taxon>Agaricomycetidae</taxon>
        <taxon>Agaricales</taxon>
        <taxon>Agaricineae</taxon>
        <taxon>Hymenogastraceae</taxon>
        <taxon>Gymnopilus</taxon>
    </lineage>
</organism>
<dbReference type="Gene3D" id="1.10.167.10">
    <property type="entry name" value="Regulator of G-protein Signalling 4, domain 2"/>
    <property type="match status" value="1"/>
</dbReference>
<dbReference type="AlphaFoldDB" id="A0A9P5NMU8"/>
<dbReference type="PANTHER" id="PTHR10845:SF192">
    <property type="entry name" value="DOUBLE HIT, ISOFORM B"/>
    <property type="match status" value="1"/>
</dbReference>
<feature type="region of interest" description="Disordered" evidence="1">
    <location>
        <begin position="439"/>
        <end position="461"/>
    </location>
</feature>
<keyword evidence="4" id="KW-1185">Reference proteome</keyword>
<reference evidence="3" key="1">
    <citation type="submission" date="2020-11" db="EMBL/GenBank/DDBJ databases">
        <authorList>
            <consortium name="DOE Joint Genome Institute"/>
            <person name="Ahrendt S."/>
            <person name="Riley R."/>
            <person name="Andreopoulos W."/>
            <person name="LaButti K."/>
            <person name="Pangilinan J."/>
            <person name="Ruiz-duenas F.J."/>
            <person name="Barrasa J.M."/>
            <person name="Sanchez-Garcia M."/>
            <person name="Camarero S."/>
            <person name="Miyauchi S."/>
            <person name="Serrano A."/>
            <person name="Linde D."/>
            <person name="Babiker R."/>
            <person name="Drula E."/>
            <person name="Ayuso-Fernandez I."/>
            <person name="Pacheco R."/>
            <person name="Padilla G."/>
            <person name="Ferreira P."/>
            <person name="Barriuso J."/>
            <person name="Kellner H."/>
            <person name="Castanera R."/>
            <person name="Alfaro M."/>
            <person name="Ramirez L."/>
            <person name="Pisabarro A.G."/>
            <person name="Kuo A."/>
            <person name="Tritt A."/>
            <person name="Lipzen A."/>
            <person name="He G."/>
            <person name="Yan M."/>
            <person name="Ng V."/>
            <person name="Cullen D."/>
            <person name="Martin F."/>
            <person name="Rosso M.-N."/>
            <person name="Henrissat B."/>
            <person name="Hibbett D."/>
            <person name="Martinez A.T."/>
            <person name="Grigoriev I.V."/>
        </authorList>
    </citation>
    <scope>NUCLEOTIDE SEQUENCE</scope>
    <source>
        <strain evidence="3">AH 44721</strain>
    </source>
</reference>